<feature type="chain" id="PRO_5043529634" evidence="2">
    <location>
        <begin position="26"/>
        <end position="179"/>
    </location>
</feature>
<feature type="region of interest" description="Disordered" evidence="1">
    <location>
        <begin position="104"/>
        <end position="135"/>
    </location>
</feature>
<dbReference type="Proteomes" id="UP001066276">
    <property type="component" value="Chromosome 6"/>
</dbReference>
<keyword evidence="4" id="KW-1185">Reference proteome</keyword>
<evidence type="ECO:0000256" key="1">
    <source>
        <dbReference type="SAM" id="MobiDB-lite"/>
    </source>
</evidence>
<proteinExistence type="predicted"/>
<organism evidence="3 4">
    <name type="scientific">Pleurodeles waltl</name>
    <name type="common">Iberian ribbed newt</name>
    <dbReference type="NCBI Taxonomy" id="8319"/>
    <lineage>
        <taxon>Eukaryota</taxon>
        <taxon>Metazoa</taxon>
        <taxon>Chordata</taxon>
        <taxon>Craniata</taxon>
        <taxon>Vertebrata</taxon>
        <taxon>Euteleostomi</taxon>
        <taxon>Amphibia</taxon>
        <taxon>Batrachia</taxon>
        <taxon>Caudata</taxon>
        <taxon>Salamandroidea</taxon>
        <taxon>Salamandridae</taxon>
        <taxon>Pleurodelinae</taxon>
        <taxon>Pleurodeles</taxon>
    </lineage>
</organism>
<evidence type="ECO:0000313" key="4">
    <source>
        <dbReference type="Proteomes" id="UP001066276"/>
    </source>
</evidence>
<name>A0AAV7QQ45_PLEWA</name>
<protein>
    <submittedName>
        <fullName evidence="3">Uncharacterized protein</fullName>
    </submittedName>
</protein>
<dbReference type="EMBL" id="JANPWB010000010">
    <property type="protein sequence ID" value="KAJ1140613.1"/>
    <property type="molecule type" value="Genomic_DNA"/>
</dbReference>
<evidence type="ECO:0000256" key="2">
    <source>
        <dbReference type="SAM" id="SignalP"/>
    </source>
</evidence>
<reference evidence="3" key="1">
    <citation type="journal article" date="2022" name="bioRxiv">
        <title>Sequencing and chromosome-scale assembly of the giantPleurodeles waltlgenome.</title>
        <authorList>
            <person name="Brown T."/>
            <person name="Elewa A."/>
            <person name="Iarovenko S."/>
            <person name="Subramanian E."/>
            <person name="Araus A.J."/>
            <person name="Petzold A."/>
            <person name="Susuki M."/>
            <person name="Suzuki K.-i.T."/>
            <person name="Hayashi T."/>
            <person name="Toyoda A."/>
            <person name="Oliveira C."/>
            <person name="Osipova E."/>
            <person name="Leigh N.D."/>
            <person name="Simon A."/>
            <person name="Yun M.H."/>
        </authorList>
    </citation>
    <scope>NUCLEOTIDE SEQUENCE</scope>
    <source>
        <strain evidence="3">20211129_DDA</strain>
        <tissue evidence="3">Liver</tissue>
    </source>
</reference>
<keyword evidence="2" id="KW-0732">Signal</keyword>
<comment type="caution">
    <text evidence="3">The sequence shown here is derived from an EMBL/GenBank/DDBJ whole genome shotgun (WGS) entry which is preliminary data.</text>
</comment>
<evidence type="ECO:0000313" key="3">
    <source>
        <dbReference type="EMBL" id="KAJ1140613.1"/>
    </source>
</evidence>
<gene>
    <name evidence="3" type="ORF">NDU88_006962</name>
</gene>
<accession>A0AAV7QQ45</accession>
<feature type="signal peptide" evidence="2">
    <location>
        <begin position="1"/>
        <end position="25"/>
    </location>
</feature>
<dbReference type="AlphaFoldDB" id="A0AAV7QQ45"/>
<sequence>MCLSLQGFFPLLSLVLVFPPSQVPSSPRFLKKKSLRREPPQPAGSPPLHVFFAGPLLCSSAAYTRACCRSKIQDGAPVPQVGFTRPGAPSGISRAVRFWDASLQPPRPRAGAEAGGGRARRERDRGRSSSSSCSAPLASLSPALHAHRGALAAQFKDEITELCNIERHFDAVAVLRYFL</sequence>